<dbReference type="GO" id="GO:0006357">
    <property type="term" value="P:regulation of transcription by RNA polymerase II"/>
    <property type="evidence" value="ECO:0007669"/>
    <property type="project" value="TreeGrafter"/>
</dbReference>
<dbReference type="GO" id="GO:0000124">
    <property type="term" value="C:SAGA complex"/>
    <property type="evidence" value="ECO:0007669"/>
    <property type="project" value="UniProtKB-ARBA"/>
</dbReference>
<dbReference type="GO" id="GO:0003713">
    <property type="term" value="F:transcription coactivator activity"/>
    <property type="evidence" value="ECO:0007669"/>
    <property type="project" value="TreeGrafter"/>
</dbReference>
<reference evidence="6" key="1">
    <citation type="submission" date="2022-07" db="EMBL/GenBank/DDBJ databases">
        <title>Phylogenomic reconstructions and comparative analyses of Kickxellomycotina fungi.</title>
        <authorList>
            <person name="Reynolds N.K."/>
            <person name="Stajich J.E."/>
            <person name="Barry K."/>
            <person name="Grigoriev I.V."/>
            <person name="Crous P."/>
            <person name="Smith M.E."/>
        </authorList>
    </citation>
    <scope>NUCLEOTIDE SEQUENCE</scope>
    <source>
        <strain evidence="6">NBRC 105413</strain>
    </source>
</reference>
<evidence type="ECO:0000256" key="3">
    <source>
        <dbReference type="ARBA" id="ARBA00023163"/>
    </source>
</evidence>
<evidence type="ECO:0000256" key="5">
    <source>
        <dbReference type="SAM" id="MobiDB-lite"/>
    </source>
</evidence>
<dbReference type="AlphaFoldDB" id="A0A9W7XP20"/>
<feature type="region of interest" description="Disordered" evidence="5">
    <location>
        <begin position="277"/>
        <end position="313"/>
    </location>
</feature>
<feature type="compositionally biased region" description="Basic and acidic residues" evidence="5">
    <location>
        <begin position="101"/>
        <end position="110"/>
    </location>
</feature>
<dbReference type="PANTHER" id="PTHR21277">
    <property type="entry name" value="TRANSCRIPTIONAL ADAPTER 1"/>
    <property type="match status" value="1"/>
</dbReference>
<evidence type="ECO:0000256" key="2">
    <source>
        <dbReference type="ARBA" id="ARBA00023015"/>
    </source>
</evidence>
<keyword evidence="4" id="KW-0539">Nucleus</keyword>
<comment type="caution">
    <text evidence="6">The sequence shown here is derived from an EMBL/GenBank/DDBJ whole genome shotgun (WGS) entry which is preliminary data.</text>
</comment>
<evidence type="ECO:0000256" key="1">
    <source>
        <dbReference type="ARBA" id="ARBA00004123"/>
    </source>
</evidence>
<gene>
    <name evidence="6" type="ORF">LPJ64_001435</name>
</gene>
<organism evidence="6 7">
    <name type="scientific">Coemansia asiatica</name>
    <dbReference type="NCBI Taxonomy" id="1052880"/>
    <lineage>
        <taxon>Eukaryota</taxon>
        <taxon>Fungi</taxon>
        <taxon>Fungi incertae sedis</taxon>
        <taxon>Zoopagomycota</taxon>
        <taxon>Kickxellomycotina</taxon>
        <taxon>Kickxellomycetes</taxon>
        <taxon>Kickxellales</taxon>
        <taxon>Kickxellaceae</taxon>
        <taxon>Coemansia</taxon>
    </lineage>
</organism>
<feature type="region of interest" description="Disordered" evidence="5">
    <location>
        <begin position="92"/>
        <end position="132"/>
    </location>
</feature>
<protein>
    <submittedName>
        <fullName evidence="6">Uncharacterized protein</fullName>
    </submittedName>
</protein>
<keyword evidence="7" id="KW-1185">Reference proteome</keyword>
<evidence type="ECO:0000313" key="7">
    <source>
        <dbReference type="Proteomes" id="UP001145021"/>
    </source>
</evidence>
<dbReference type="EMBL" id="JANBOH010000037">
    <property type="protein sequence ID" value="KAJ1647175.1"/>
    <property type="molecule type" value="Genomic_DNA"/>
</dbReference>
<feature type="compositionally biased region" description="Low complexity" evidence="5">
    <location>
        <begin position="284"/>
        <end position="295"/>
    </location>
</feature>
<sequence length="452" mass="49735">MSLQVAAHTANEALGGNAHLPLARPDERYQLTQLKEQLAEALGDDGPLYWSALRDFVQGRLNRQEFDFYAYLYLSGDKASLHNQFIMATIHNAQSGQAPPEGERNEGFESRRKRKSEEDGDPQSGEKGMSKRSIKALLEDPKWRYVKELVKSLNKNERRAIKTLLKRADITPEEAHSAIRSMKPVVLPLPAAQLPQSYAMDIAKGITAPLVYDTKATPDIESLSYRMVAIALEQGLSGGVTREAGELLLYALDCHLKNIVSNMIYKTRSNRALGIPVSNARPPSHSSSNVSAADSTVHQKTGAGSRPTTGGLRLRERLYHSKSTLHLSDLVFSLDLSPSTTVEPPLCLERCANLMANQVLAEDYGDDVEDESQSDMFPQSSSALIPRMNAIGISGASSVGNAGGVADADAADGFEDDAHKHRRKVRRLRARYERWFGPYVNVQYGSNAQNES</sequence>
<keyword evidence="3" id="KW-0804">Transcription</keyword>
<accession>A0A9W7XP20</accession>
<evidence type="ECO:0000256" key="4">
    <source>
        <dbReference type="ARBA" id="ARBA00023242"/>
    </source>
</evidence>
<name>A0A9W7XP20_9FUNG</name>
<keyword evidence="2" id="KW-0805">Transcription regulation</keyword>
<proteinExistence type="predicted"/>
<comment type="subcellular location">
    <subcellularLocation>
        <location evidence="1">Nucleus</location>
    </subcellularLocation>
</comment>
<dbReference type="Proteomes" id="UP001145021">
    <property type="component" value="Unassembled WGS sequence"/>
</dbReference>
<dbReference type="PANTHER" id="PTHR21277:SF5">
    <property type="entry name" value="TRANSCRIPTIONAL ADAPTER 1"/>
    <property type="match status" value="1"/>
</dbReference>
<evidence type="ECO:0000313" key="6">
    <source>
        <dbReference type="EMBL" id="KAJ1647175.1"/>
    </source>
</evidence>
<dbReference type="InterPro" id="IPR024738">
    <property type="entry name" value="Hfi1/Tada1"/>
</dbReference>
<dbReference type="GO" id="GO:0005634">
    <property type="term" value="C:nucleus"/>
    <property type="evidence" value="ECO:0007669"/>
    <property type="project" value="UniProtKB-SubCell"/>
</dbReference>
<dbReference type="CDD" id="cd22933">
    <property type="entry name" value="HFD_HFI1"/>
    <property type="match status" value="1"/>
</dbReference>
<dbReference type="Pfam" id="PF12767">
    <property type="entry name" value="SAGA-Tad1"/>
    <property type="match status" value="1"/>
</dbReference>